<organism evidence="1 2">
    <name type="scientific">Asaia bogorensis</name>
    <dbReference type="NCBI Taxonomy" id="91915"/>
    <lineage>
        <taxon>Bacteria</taxon>
        <taxon>Pseudomonadati</taxon>
        <taxon>Pseudomonadota</taxon>
        <taxon>Alphaproteobacteria</taxon>
        <taxon>Acetobacterales</taxon>
        <taxon>Acetobacteraceae</taxon>
        <taxon>Asaia</taxon>
    </lineage>
</organism>
<gene>
    <name evidence="1" type="ORF">ASAP_0382</name>
</gene>
<proteinExistence type="predicted"/>
<accession>A0A060QI17</accession>
<sequence length="42" mass="4748">MSESCPVYERIVKSLYLPGQPGTRFSAWNQTDDSSRRASPVM</sequence>
<comment type="caution">
    <text evidence="1">The sequence shown here is derived from an EMBL/GenBank/DDBJ whole genome shotgun (WGS) entry which is preliminary data.</text>
</comment>
<evidence type="ECO:0000313" key="2">
    <source>
        <dbReference type="Proteomes" id="UP000027583"/>
    </source>
</evidence>
<evidence type="ECO:0000313" key="1">
    <source>
        <dbReference type="EMBL" id="CDG38427.1"/>
    </source>
</evidence>
<reference evidence="1 2" key="2">
    <citation type="journal article" date="2014" name="PLoS ONE">
        <title>Evolution of mitochondria reconstructed from the energy metabolism of living bacteria.</title>
        <authorList>
            <person name="Degli Esposti M."/>
            <person name="Chouaia B."/>
            <person name="Comandatore F."/>
            <person name="Crotti E."/>
            <person name="Sassera D."/>
            <person name="Lievens P.M."/>
            <person name="Daffonchio D."/>
            <person name="Bandi C."/>
        </authorList>
    </citation>
    <scope>NUCLEOTIDE SEQUENCE [LARGE SCALE GENOMIC DNA]</scope>
    <source>
        <strain evidence="1 2">SF2.1</strain>
    </source>
</reference>
<reference evidence="1 2" key="1">
    <citation type="journal article" date="2014" name="Genome Biol. Evol.">
        <title>Acetic acid bacteria genomes reveal functional traits for adaptation to life in insect guts.</title>
        <authorList>
            <person name="Chouaia B."/>
            <person name="Gaiarsa S."/>
            <person name="Crotti E."/>
            <person name="Comandatore F."/>
            <person name="Degli Esposti M."/>
            <person name="Ricci I."/>
            <person name="Alma A."/>
            <person name="Favia G."/>
            <person name="Bandi C."/>
            <person name="Daffonchio D."/>
        </authorList>
    </citation>
    <scope>NUCLEOTIDE SEQUENCE [LARGE SCALE GENOMIC DNA]</scope>
    <source>
        <strain evidence="1 2">SF2.1</strain>
    </source>
</reference>
<dbReference type="AlphaFoldDB" id="A0A060QI17"/>
<dbReference type="EMBL" id="CBLX010000003">
    <property type="protein sequence ID" value="CDG38427.1"/>
    <property type="molecule type" value="Genomic_DNA"/>
</dbReference>
<name>A0A060QI17_9PROT</name>
<protein>
    <submittedName>
        <fullName evidence="1">Uncharacterized protein</fullName>
    </submittedName>
</protein>
<dbReference type="Proteomes" id="UP000027583">
    <property type="component" value="Unassembled WGS sequence"/>
</dbReference>